<dbReference type="Proteomes" id="UP000612956">
    <property type="component" value="Unassembled WGS sequence"/>
</dbReference>
<organism evidence="1 2">
    <name type="scientific">Nocardia camponoti</name>
    <dbReference type="NCBI Taxonomy" id="1616106"/>
    <lineage>
        <taxon>Bacteria</taxon>
        <taxon>Bacillati</taxon>
        <taxon>Actinomycetota</taxon>
        <taxon>Actinomycetes</taxon>
        <taxon>Mycobacteriales</taxon>
        <taxon>Nocardiaceae</taxon>
        <taxon>Nocardia</taxon>
    </lineage>
</organism>
<name>A0A917QPL9_9NOCA</name>
<evidence type="ECO:0000313" key="2">
    <source>
        <dbReference type="Proteomes" id="UP000612956"/>
    </source>
</evidence>
<keyword evidence="2" id="KW-1185">Reference proteome</keyword>
<dbReference type="AlphaFoldDB" id="A0A917QPL9"/>
<evidence type="ECO:0000313" key="1">
    <source>
        <dbReference type="EMBL" id="GGK62288.1"/>
    </source>
</evidence>
<reference evidence="1" key="1">
    <citation type="journal article" date="2014" name="Int. J. Syst. Evol. Microbiol.">
        <title>Complete genome sequence of Corynebacterium casei LMG S-19264T (=DSM 44701T), isolated from a smear-ripened cheese.</title>
        <authorList>
            <consortium name="US DOE Joint Genome Institute (JGI-PGF)"/>
            <person name="Walter F."/>
            <person name="Albersmeier A."/>
            <person name="Kalinowski J."/>
            <person name="Ruckert C."/>
        </authorList>
    </citation>
    <scope>NUCLEOTIDE SEQUENCE</scope>
    <source>
        <strain evidence="1">CGMCC 4.7278</strain>
    </source>
</reference>
<protein>
    <submittedName>
        <fullName evidence="1">Uncharacterized protein</fullName>
    </submittedName>
</protein>
<accession>A0A917QPL9</accession>
<comment type="caution">
    <text evidence="1">The sequence shown here is derived from an EMBL/GenBank/DDBJ whole genome shotgun (WGS) entry which is preliminary data.</text>
</comment>
<reference evidence="1" key="2">
    <citation type="submission" date="2020-09" db="EMBL/GenBank/DDBJ databases">
        <authorList>
            <person name="Sun Q."/>
            <person name="Zhou Y."/>
        </authorList>
    </citation>
    <scope>NUCLEOTIDE SEQUENCE</scope>
    <source>
        <strain evidence="1">CGMCC 4.7278</strain>
    </source>
</reference>
<gene>
    <name evidence="1" type="ORF">GCM10011591_38130</name>
</gene>
<dbReference type="EMBL" id="BMMW01000004">
    <property type="protein sequence ID" value="GGK62288.1"/>
    <property type="molecule type" value="Genomic_DNA"/>
</dbReference>
<dbReference type="RefSeq" id="WP_188830784.1">
    <property type="nucleotide sequence ID" value="NZ_BMMW01000004.1"/>
</dbReference>
<sequence length="46" mass="4576">MLTGGAACPDLGPLFFEPTVFAQTVPGGDIVPTSLALLLPAFSEGG</sequence>
<proteinExistence type="predicted"/>